<feature type="signal peptide" evidence="1">
    <location>
        <begin position="1"/>
        <end position="27"/>
    </location>
</feature>
<dbReference type="Proteomes" id="UP001177023">
    <property type="component" value="Unassembled WGS sequence"/>
</dbReference>
<dbReference type="AlphaFoldDB" id="A0AA36CQ45"/>
<reference evidence="2" key="1">
    <citation type="submission" date="2023-06" db="EMBL/GenBank/DDBJ databases">
        <authorList>
            <person name="Delattre M."/>
        </authorList>
    </citation>
    <scope>NUCLEOTIDE SEQUENCE</scope>
    <source>
        <strain evidence="2">AF72</strain>
    </source>
</reference>
<keyword evidence="3" id="KW-1185">Reference proteome</keyword>
<keyword evidence="1" id="KW-0732">Signal</keyword>
<proteinExistence type="predicted"/>
<feature type="non-terminal residue" evidence="2">
    <location>
        <position position="332"/>
    </location>
</feature>
<accession>A0AA36CQ45</accession>
<dbReference type="EMBL" id="CATQJA010002595">
    <property type="protein sequence ID" value="CAJ0572298.1"/>
    <property type="molecule type" value="Genomic_DNA"/>
</dbReference>
<feature type="chain" id="PRO_5041405007" evidence="1">
    <location>
        <begin position="28"/>
        <end position="332"/>
    </location>
</feature>
<evidence type="ECO:0000256" key="1">
    <source>
        <dbReference type="SAM" id="SignalP"/>
    </source>
</evidence>
<gene>
    <name evidence="2" type="ORF">MSPICULIGERA_LOCUS10687</name>
</gene>
<evidence type="ECO:0000313" key="3">
    <source>
        <dbReference type="Proteomes" id="UP001177023"/>
    </source>
</evidence>
<evidence type="ECO:0000313" key="2">
    <source>
        <dbReference type="EMBL" id="CAJ0572298.1"/>
    </source>
</evidence>
<comment type="caution">
    <text evidence="2">The sequence shown here is derived from an EMBL/GenBank/DDBJ whole genome shotgun (WGS) entry which is preliminary data.</text>
</comment>
<organism evidence="2 3">
    <name type="scientific">Mesorhabditis spiculigera</name>
    <dbReference type="NCBI Taxonomy" id="96644"/>
    <lineage>
        <taxon>Eukaryota</taxon>
        <taxon>Metazoa</taxon>
        <taxon>Ecdysozoa</taxon>
        <taxon>Nematoda</taxon>
        <taxon>Chromadorea</taxon>
        <taxon>Rhabditida</taxon>
        <taxon>Rhabditina</taxon>
        <taxon>Rhabditomorpha</taxon>
        <taxon>Rhabditoidea</taxon>
        <taxon>Rhabditidae</taxon>
        <taxon>Mesorhabditinae</taxon>
        <taxon>Mesorhabditis</taxon>
    </lineage>
</organism>
<sequence length="332" mass="37366">MAVIMMASLGPILIITAVLFLCYFACAKTWCEHCASEGKVDDSRNLSICMPITYLIEVIPPLLDLFAGRPTRKSTRRSVRIVAPEESSTMDLSTSTQLPISIQTDGKHYLKERTWNVFDNPHGTVLYSQGHDWSQLQNRGAGIPLSPNSQLGSPLPYPADSALQLPYPMSPGNYSEAYRVQSPGSSSYPQHSPDIQMQAIFVRTTTTTHRRTTLSPRTDYTLAKIDKSKYAAKALANAAYRMKIVKFLYKRIGDNPAEVVGKIKSPILKDKDMAENTLPKNLPLILESNENPLTQDAAVFSVPATRMNYPPLQPPYYRFYGPMFYDWAWYRR</sequence>
<protein>
    <submittedName>
        <fullName evidence="2">Uncharacterized protein</fullName>
    </submittedName>
</protein>
<name>A0AA36CQ45_9BILA</name>